<keyword evidence="4 12" id="KW-0132">Cell division</keyword>
<feature type="modified residue" description="2-(S-cysteinyl)pyruvic acid O-phosphothioketal" evidence="12">
    <location>
        <position position="117"/>
    </location>
</feature>
<keyword evidence="6 12" id="KW-0133">Cell shape</keyword>
<keyword evidence="15" id="KW-1185">Reference proteome</keyword>
<dbReference type="Pfam" id="PF00275">
    <property type="entry name" value="EPSP_synthase"/>
    <property type="match status" value="1"/>
</dbReference>
<feature type="binding site" evidence="12">
    <location>
        <position position="327"/>
    </location>
    <ligand>
        <name>UDP-N-acetyl-alpha-D-glucosamine</name>
        <dbReference type="ChEBI" id="CHEBI:57705"/>
    </ligand>
</feature>
<feature type="domain" description="Enolpyruvate transferase" evidence="13">
    <location>
        <begin position="7"/>
        <end position="406"/>
    </location>
</feature>
<evidence type="ECO:0000256" key="7">
    <source>
        <dbReference type="ARBA" id="ARBA00022984"/>
    </source>
</evidence>
<comment type="catalytic activity">
    <reaction evidence="11 12">
        <text>phosphoenolpyruvate + UDP-N-acetyl-alpha-D-glucosamine = UDP-N-acetyl-3-O-(1-carboxyvinyl)-alpha-D-glucosamine + phosphate</text>
        <dbReference type="Rhea" id="RHEA:18681"/>
        <dbReference type="ChEBI" id="CHEBI:43474"/>
        <dbReference type="ChEBI" id="CHEBI:57705"/>
        <dbReference type="ChEBI" id="CHEBI:58702"/>
        <dbReference type="ChEBI" id="CHEBI:68483"/>
        <dbReference type="EC" id="2.5.1.7"/>
    </reaction>
</comment>
<evidence type="ECO:0000256" key="12">
    <source>
        <dbReference type="HAMAP-Rule" id="MF_00111"/>
    </source>
</evidence>
<dbReference type="CDD" id="cd01555">
    <property type="entry name" value="UdpNAET"/>
    <property type="match status" value="1"/>
</dbReference>
<evidence type="ECO:0000256" key="3">
    <source>
        <dbReference type="ARBA" id="ARBA00022490"/>
    </source>
</evidence>
<dbReference type="InterPro" id="IPR013792">
    <property type="entry name" value="RNA3'P_cycl/enolpyr_Trfase_a/b"/>
</dbReference>
<dbReference type="NCBIfam" id="TIGR01072">
    <property type="entry name" value="murA"/>
    <property type="match status" value="1"/>
</dbReference>
<dbReference type="Proteomes" id="UP000037175">
    <property type="component" value="Unassembled WGS sequence"/>
</dbReference>
<evidence type="ECO:0000256" key="8">
    <source>
        <dbReference type="ARBA" id="ARBA00023306"/>
    </source>
</evidence>
<dbReference type="PANTHER" id="PTHR43783:SF1">
    <property type="entry name" value="UDP-N-ACETYLGLUCOSAMINE 1-CARBOXYVINYLTRANSFERASE"/>
    <property type="match status" value="1"/>
</dbReference>
<evidence type="ECO:0000256" key="10">
    <source>
        <dbReference type="ARBA" id="ARBA00038367"/>
    </source>
</evidence>
<evidence type="ECO:0000256" key="2">
    <source>
        <dbReference type="ARBA" id="ARBA00004752"/>
    </source>
</evidence>
<dbReference type="GO" id="GO:0071555">
    <property type="term" value="P:cell wall organization"/>
    <property type="evidence" value="ECO:0007669"/>
    <property type="project" value="UniProtKB-KW"/>
</dbReference>
<reference evidence="15" key="1">
    <citation type="submission" date="2015-07" db="EMBL/GenBank/DDBJ databases">
        <title>Complete Genome of Thermincola ferriacetica strain Z-0001T.</title>
        <authorList>
            <person name="Lusk B."/>
            <person name="Badalamenti J.P."/>
            <person name="Parameswaran P."/>
            <person name="Bond D.R."/>
            <person name="Torres C.I."/>
        </authorList>
    </citation>
    <scope>NUCLEOTIDE SEQUENCE [LARGE SCALE GENOMIC DNA]</scope>
    <source>
        <strain evidence="15">Z-0001</strain>
    </source>
</reference>
<dbReference type="GO" id="GO:0009252">
    <property type="term" value="P:peptidoglycan biosynthetic process"/>
    <property type="evidence" value="ECO:0007669"/>
    <property type="project" value="UniProtKB-UniRule"/>
</dbReference>
<dbReference type="InterPro" id="IPR001986">
    <property type="entry name" value="Enolpyruvate_Tfrase_dom"/>
</dbReference>
<sequence>MNSLIISGGTPLVGEVKIAGAKNAALAIIAAALLTDEPVIIDNVPNISDVNVMLDIVKNLGVEADWCEKNTIRIHVPGDIGYQTPYELVKKLRASNLLLGPLLARQGRVEISLPGGCNIGSRPMDLHFKGLAGMGAEIELEHGVIKGKCDRLEGAKIYLDFPSVGATENIMMAAVLAKGQTVIENVAKEPEIVDLANFLNSLGAKVRGAGTDVIRIDGVERLRGGRYSVIPDRIEAGTFMVAAVATDGDLLIDGVITTHIEPLIAKLREAGAEIREEDEKVRVRRRSKLRPIDIKTLPYPGFPTDMQSQVMAMLTTVKGTSVIVENIFENRLQVADEFKRMGAKIKVEGRTAIIQGVEKLQGAKVKASDLRAGAALIIAGLMAEGETEICNTHYIERGYEGIYDKLNALGVKTAIKY</sequence>
<dbReference type="EC" id="2.5.1.7" evidence="12"/>
<evidence type="ECO:0000259" key="13">
    <source>
        <dbReference type="Pfam" id="PF00275"/>
    </source>
</evidence>
<protein>
    <recommendedName>
        <fullName evidence="12">UDP-N-acetylglucosamine 1-carboxyvinyltransferase</fullName>
        <ecNumber evidence="12">2.5.1.7</ecNumber>
    </recommendedName>
    <alternativeName>
        <fullName evidence="12">Enoylpyruvate transferase</fullName>
    </alternativeName>
    <alternativeName>
        <fullName evidence="12">UDP-N-acetylglucosamine enolpyruvyl transferase</fullName>
        <shortName evidence="12">EPT</shortName>
    </alternativeName>
</protein>
<evidence type="ECO:0000313" key="14">
    <source>
        <dbReference type="EMBL" id="KNZ69245.1"/>
    </source>
</evidence>
<feature type="binding site" evidence="12">
    <location>
        <begin position="122"/>
        <end position="126"/>
    </location>
    <ligand>
        <name>UDP-N-acetyl-alpha-D-glucosamine</name>
        <dbReference type="ChEBI" id="CHEBI:57705"/>
    </ligand>
</feature>
<evidence type="ECO:0000256" key="9">
    <source>
        <dbReference type="ARBA" id="ARBA00023316"/>
    </source>
</evidence>
<keyword evidence="5 12" id="KW-0808">Transferase</keyword>
<dbReference type="GO" id="GO:0005737">
    <property type="term" value="C:cytoplasm"/>
    <property type="evidence" value="ECO:0007669"/>
    <property type="project" value="UniProtKB-SubCell"/>
</dbReference>
<dbReference type="PANTHER" id="PTHR43783">
    <property type="entry name" value="UDP-N-ACETYLGLUCOSAMINE 1-CARBOXYVINYLTRANSFERASE"/>
    <property type="match status" value="1"/>
</dbReference>
<feature type="binding site" evidence="12">
    <location>
        <begin position="22"/>
        <end position="23"/>
    </location>
    <ligand>
        <name>phosphoenolpyruvate</name>
        <dbReference type="ChEBI" id="CHEBI:58702"/>
    </ligand>
</feature>
<comment type="function">
    <text evidence="12">Cell wall formation. Adds enolpyruvyl to UDP-N-acetylglucosamine.</text>
</comment>
<organism evidence="14 15">
    <name type="scientific">Thermincola ferriacetica</name>
    <dbReference type="NCBI Taxonomy" id="281456"/>
    <lineage>
        <taxon>Bacteria</taxon>
        <taxon>Bacillati</taxon>
        <taxon>Bacillota</taxon>
        <taxon>Clostridia</taxon>
        <taxon>Eubacteriales</taxon>
        <taxon>Thermincolaceae</taxon>
        <taxon>Thermincola</taxon>
    </lineage>
</organism>
<evidence type="ECO:0000256" key="1">
    <source>
        <dbReference type="ARBA" id="ARBA00004496"/>
    </source>
</evidence>
<feature type="binding site" evidence="12">
    <location>
        <position position="93"/>
    </location>
    <ligand>
        <name>UDP-N-acetyl-alpha-D-glucosamine</name>
        <dbReference type="ChEBI" id="CHEBI:57705"/>
    </ligand>
</feature>
<keyword evidence="3 12" id="KW-0963">Cytoplasm</keyword>
<comment type="caution">
    <text evidence="14">The sequence shown here is derived from an EMBL/GenBank/DDBJ whole genome shotgun (WGS) entry which is preliminary data.</text>
</comment>
<dbReference type="NCBIfam" id="NF009470">
    <property type="entry name" value="PRK12830.1"/>
    <property type="match status" value="1"/>
</dbReference>
<gene>
    <name evidence="12" type="primary">murA</name>
    <name evidence="14" type="ORF">Tfer_2191</name>
</gene>
<name>A0A0L6W133_9FIRM</name>
<feature type="active site" description="Proton donor" evidence="12">
    <location>
        <position position="117"/>
    </location>
</feature>
<dbReference type="GO" id="GO:0008360">
    <property type="term" value="P:regulation of cell shape"/>
    <property type="evidence" value="ECO:0007669"/>
    <property type="project" value="UniProtKB-KW"/>
</dbReference>
<dbReference type="InterPro" id="IPR036968">
    <property type="entry name" value="Enolpyruvate_Tfrase_sf"/>
</dbReference>
<dbReference type="GO" id="GO:0019277">
    <property type="term" value="P:UDP-N-acetylgalactosamine biosynthetic process"/>
    <property type="evidence" value="ECO:0007669"/>
    <property type="project" value="InterPro"/>
</dbReference>
<dbReference type="PATRIC" id="fig|281456.6.peg.2314"/>
<keyword evidence="7 12" id="KW-0573">Peptidoglycan synthesis</keyword>
<dbReference type="AlphaFoldDB" id="A0A0L6W133"/>
<dbReference type="GO" id="GO:0051301">
    <property type="term" value="P:cell division"/>
    <property type="evidence" value="ECO:0007669"/>
    <property type="project" value="UniProtKB-KW"/>
</dbReference>
<dbReference type="RefSeq" id="WP_052218357.1">
    <property type="nucleotide sequence ID" value="NZ_LGTE01000015.1"/>
</dbReference>
<evidence type="ECO:0000256" key="5">
    <source>
        <dbReference type="ARBA" id="ARBA00022679"/>
    </source>
</evidence>
<feature type="binding site" evidence="12">
    <location>
        <position position="305"/>
    </location>
    <ligand>
        <name>UDP-N-acetyl-alpha-D-glucosamine</name>
        <dbReference type="ChEBI" id="CHEBI:57705"/>
    </ligand>
</feature>
<evidence type="ECO:0000256" key="6">
    <source>
        <dbReference type="ARBA" id="ARBA00022960"/>
    </source>
</evidence>
<dbReference type="InterPro" id="IPR050068">
    <property type="entry name" value="MurA_subfamily"/>
</dbReference>
<keyword evidence="9 12" id="KW-0961">Cell wall biogenesis/degradation</keyword>
<evidence type="ECO:0000256" key="11">
    <source>
        <dbReference type="ARBA" id="ARBA00047527"/>
    </source>
</evidence>
<comment type="caution">
    <text evidence="12">Lacks conserved residue(s) required for the propagation of feature annotation.</text>
</comment>
<dbReference type="FunFam" id="3.65.10.10:FF:000001">
    <property type="entry name" value="UDP-N-acetylglucosamine 1-carboxyvinyltransferase"/>
    <property type="match status" value="1"/>
</dbReference>
<comment type="pathway">
    <text evidence="2 12">Cell wall biogenesis; peptidoglycan biosynthesis.</text>
</comment>
<evidence type="ECO:0000256" key="4">
    <source>
        <dbReference type="ARBA" id="ARBA00022618"/>
    </source>
</evidence>
<keyword evidence="8 12" id="KW-0131">Cell cycle</keyword>
<dbReference type="InterPro" id="IPR005750">
    <property type="entry name" value="UDP_GlcNAc_COvinyl_MurA"/>
</dbReference>
<proteinExistence type="inferred from homology"/>
<comment type="similarity">
    <text evidence="10 12">Belongs to the EPSP synthase family. MurA subfamily.</text>
</comment>
<dbReference type="NCBIfam" id="NF006873">
    <property type="entry name" value="PRK09369.1"/>
    <property type="match status" value="1"/>
</dbReference>
<keyword evidence="12" id="KW-0670">Pyruvate</keyword>
<accession>A0A0L6W133</accession>
<dbReference type="GO" id="GO:0008760">
    <property type="term" value="F:UDP-N-acetylglucosamine 1-carboxyvinyltransferase activity"/>
    <property type="evidence" value="ECO:0007669"/>
    <property type="project" value="UniProtKB-UniRule"/>
</dbReference>
<dbReference type="Gene3D" id="3.65.10.10">
    <property type="entry name" value="Enolpyruvate transferase domain"/>
    <property type="match status" value="2"/>
</dbReference>
<dbReference type="EMBL" id="LGTE01000015">
    <property type="protein sequence ID" value="KNZ69245.1"/>
    <property type="molecule type" value="Genomic_DNA"/>
</dbReference>
<dbReference type="SUPFAM" id="SSF55205">
    <property type="entry name" value="EPT/RTPC-like"/>
    <property type="match status" value="1"/>
</dbReference>
<evidence type="ECO:0000313" key="15">
    <source>
        <dbReference type="Proteomes" id="UP000037175"/>
    </source>
</evidence>
<dbReference type="HAMAP" id="MF_00111">
    <property type="entry name" value="MurA"/>
    <property type="match status" value="1"/>
</dbReference>
<comment type="subcellular location">
    <subcellularLocation>
        <location evidence="1 12">Cytoplasm</location>
    </subcellularLocation>
</comment>
<dbReference type="UniPathway" id="UPA00219"/>